<feature type="region of interest" description="Disordered" evidence="1">
    <location>
        <begin position="20"/>
        <end position="85"/>
    </location>
</feature>
<feature type="compositionally biased region" description="Basic and acidic residues" evidence="1">
    <location>
        <begin position="21"/>
        <end position="32"/>
    </location>
</feature>
<evidence type="ECO:0000313" key="2">
    <source>
        <dbReference type="EMBL" id="KAF2206829.1"/>
    </source>
</evidence>
<reference evidence="2" key="1">
    <citation type="journal article" date="2020" name="Stud. Mycol.">
        <title>101 Dothideomycetes genomes: a test case for predicting lifestyles and emergence of pathogens.</title>
        <authorList>
            <person name="Haridas S."/>
            <person name="Albert R."/>
            <person name="Binder M."/>
            <person name="Bloem J."/>
            <person name="Labutti K."/>
            <person name="Salamov A."/>
            <person name="Andreopoulos B."/>
            <person name="Baker S."/>
            <person name="Barry K."/>
            <person name="Bills G."/>
            <person name="Bluhm B."/>
            <person name="Cannon C."/>
            <person name="Castanera R."/>
            <person name="Culley D."/>
            <person name="Daum C."/>
            <person name="Ezra D."/>
            <person name="Gonzalez J."/>
            <person name="Henrissat B."/>
            <person name="Kuo A."/>
            <person name="Liang C."/>
            <person name="Lipzen A."/>
            <person name="Lutzoni F."/>
            <person name="Magnuson J."/>
            <person name="Mondo S."/>
            <person name="Nolan M."/>
            <person name="Ohm R."/>
            <person name="Pangilinan J."/>
            <person name="Park H.-J."/>
            <person name="Ramirez L."/>
            <person name="Alfaro M."/>
            <person name="Sun H."/>
            <person name="Tritt A."/>
            <person name="Yoshinaga Y."/>
            <person name="Zwiers L.-H."/>
            <person name="Turgeon B."/>
            <person name="Goodwin S."/>
            <person name="Spatafora J."/>
            <person name="Crous P."/>
            <person name="Grigoriev I."/>
        </authorList>
    </citation>
    <scope>NUCLEOTIDE SEQUENCE</scope>
    <source>
        <strain evidence="2">SCOH1-5</strain>
    </source>
</reference>
<dbReference type="Proteomes" id="UP000799539">
    <property type="component" value="Unassembled WGS sequence"/>
</dbReference>
<organism evidence="2 3">
    <name type="scientific">Cercospora zeae-maydis SCOH1-5</name>
    <dbReference type="NCBI Taxonomy" id="717836"/>
    <lineage>
        <taxon>Eukaryota</taxon>
        <taxon>Fungi</taxon>
        <taxon>Dikarya</taxon>
        <taxon>Ascomycota</taxon>
        <taxon>Pezizomycotina</taxon>
        <taxon>Dothideomycetes</taxon>
        <taxon>Dothideomycetidae</taxon>
        <taxon>Mycosphaerellales</taxon>
        <taxon>Mycosphaerellaceae</taxon>
        <taxon>Cercospora</taxon>
    </lineage>
</organism>
<keyword evidence="3" id="KW-1185">Reference proteome</keyword>
<dbReference type="EMBL" id="ML992711">
    <property type="protein sequence ID" value="KAF2206829.1"/>
    <property type="molecule type" value="Genomic_DNA"/>
</dbReference>
<evidence type="ECO:0000256" key="1">
    <source>
        <dbReference type="SAM" id="MobiDB-lite"/>
    </source>
</evidence>
<feature type="compositionally biased region" description="Low complexity" evidence="1">
    <location>
        <begin position="54"/>
        <end position="64"/>
    </location>
</feature>
<sequence length="172" mass="18946">MAICLQQSASLCQQRYRSTVGKHEQLRGDTGDLGRQSMWKPPMSCVNTKDKHTSQGSRRSSKSSMNNATAFNEKATVSPALTPKNKLAALNPAQQTTEKCQKIGGGVDDPTAAPKICPKLRSTDRRRKTSVKRRQWRVYEQKTNTGCKAVTNTLCGERREAWGPSCAASFPS</sequence>
<gene>
    <name evidence="2" type="ORF">CERZMDRAFT_102997</name>
</gene>
<evidence type="ECO:0000313" key="3">
    <source>
        <dbReference type="Proteomes" id="UP000799539"/>
    </source>
</evidence>
<name>A0A6A6F0X2_9PEZI</name>
<proteinExistence type="predicted"/>
<accession>A0A6A6F0X2</accession>
<protein>
    <submittedName>
        <fullName evidence="2">Uncharacterized protein</fullName>
    </submittedName>
</protein>
<dbReference type="AlphaFoldDB" id="A0A6A6F0X2"/>